<organism evidence="7 8">
    <name type="scientific">Streptacidiphilus cavernicola</name>
    <dbReference type="NCBI Taxonomy" id="3342716"/>
    <lineage>
        <taxon>Bacteria</taxon>
        <taxon>Bacillati</taxon>
        <taxon>Actinomycetota</taxon>
        <taxon>Actinomycetes</taxon>
        <taxon>Kitasatosporales</taxon>
        <taxon>Streptomycetaceae</taxon>
        <taxon>Streptacidiphilus</taxon>
    </lineage>
</organism>
<proteinExistence type="predicted"/>
<dbReference type="PANTHER" id="PTHR40088:SF2">
    <property type="entry name" value="SECRETED SUGAR HYDROLASE"/>
    <property type="match status" value="1"/>
</dbReference>
<name>A0ABV6VWD0_9ACTN</name>
<dbReference type="PANTHER" id="PTHR40088">
    <property type="entry name" value="PECTATE LYASE (EUROFUNG)"/>
    <property type="match status" value="1"/>
</dbReference>
<dbReference type="EMBL" id="JBHFAB010000009">
    <property type="protein sequence ID" value="MFC1417876.1"/>
    <property type="molecule type" value="Genomic_DNA"/>
</dbReference>
<dbReference type="InterPro" id="IPR011050">
    <property type="entry name" value="Pectin_lyase_fold/virulence"/>
</dbReference>
<feature type="chain" id="PRO_5045928249" evidence="5">
    <location>
        <begin position="31"/>
        <end position="752"/>
    </location>
</feature>
<dbReference type="InterPro" id="IPR052052">
    <property type="entry name" value="Polysaccharide_Lyase_9"/>
</dbReference>
<feature type="signal peptide" evidence="5">
    <location>
        <begin position="1"/>
        <end position="30"/>
    </location>
</feature>
<evidence type="ECO:0000256" key="2">
    <source>
        <dbReference type="ARBA" id="ARBA00022525"/>
    </source>
</evidence>
<evidence type="ECO:0000313" key="8">
    <source>
        <dbReference type="Proteomes" id="UP001592531"/>
    </source>
</evidence>
<reference evidence="7 8" key="1">
    <citation type="submission" date="2024-09" db="EMBL/GenBank/DDBJ databases">
        <authorList>
            <person name="Lee S.D."/>
        </authorList>
    </citation>
    <scope>NUCLEOTIDE SEQUENCE [LARGE SCALE GENOMIC DNA]</scope>
    <source>
        <strain evidence="7 8">N8-3</strain>
    </source>
</reference>
<keyword evidence="3 5" id="KW-0732">Signal</keyword>
<evidence type="ECO:0000256" key="4">
    <source>
        <dbReference type="SAM" id="MobiDB-lite"/>
    </source>
</evidence>
<dbReference type="InterPro" id="IPR007742">
    <property type="entry name" value="NosD_dom"/>
</dbReference>
<sequence length="752" mass="75139">MRHRRLAPPAALLLGAALALPAFTGTAAHAAVTTLYVNNAAAAHCSDKGSGTAAQPYCTVTAAAAVVTAGQTVLVAPGTYPQQLTITRSGTAAAPITFKGYRAAGDNGDGLPQIGEDSGDGLDTLHGIVVKGAQHVLVEGFAPIGQVDSIAVTGGSQYVTVQQNLLNITGISVTGSSHTVLSTNIAAVMVDTAISVSTSPSTVVTSNTATSQCDYGIALDGSSPNAVIENNVVDSAALGNGGTACPAGSTDTELVVPTGSTTGTKVAYNYLGTVSGGPAYQWGAHTYSTLAAFAAASKQGSHDILGDTGTAGSYDSPNQPAVDSADASAPGELSTDFRGNPRVDVRSVPNTGTGVGYYDRGTSEQGTGAAYAPLSPKRVLDTRSAVGVHTTTPVAPGGAVTIDLRGAKQIPAGAEGVALNVTVTGGSASGTLKVTPTHPFDGGGYSTTIAKVAVSNLTWTKGQSVANLVTVPAGADTVTFTNVSSGTVHVVADLEGYFSETAANGYTAATPVRVLDTRAAKGVPGTKPVGSGATVALPLGGKYGIPASATAVVLNVTVTAPKTAGYLTVYPDGIARPTASNIDFAAGQTIPNLVVVPVHNGKVDFYNHSAGVHVVADLAGYFSPSGLATFQTLTPIRLLNTVATSGDPTGPTPLAPGASLTVDVDQLYGMGGMNPKALLLNLTVLDTKAAGYLTVYPYGSKAPVVSNANWTKGASVSNLTLVAAKSGKVVITNHSSGSVDLLGDLEGFALNF</sequence>
<dbReference type="InterPro" id="IPR012334">
    <property type="entry name" value="Pectin_lyas_fold"/>
</dbReference>
<evidence type="ECO:0000259" key="6">
    <source>
        <dbReference type="Pfam" id="PF05048"/>
    </source>
</evidence>
<feature type="domain" description="Periplasmic copper-binding protein NosD beta helix" evidence="6">
    <location>
        <begin position="127"/>
        <end position="240"/>
    </location>
</feature>
<keyword evidence="2" id="KW-0964">Secreted</keyword>
<dbReference type="RefSeq" id="WP_380536383.1">
    <property type="nucleotide sequence ID" value="NZ_JBHFAB010000009.1"/>
</dbReference>
<evidence type="ECO:0000256" key="1">
    <source>
        <dbReference type="ARBA" id="ARBA00004613"/>
    </source>
</evidence>
<feature type="compositionally biased region" description="Polar residues" evidence="4">
    <location>
        <begin position="310"/>
        <end position="321"/>
    </location>
</feature>
<comment type="subcellular location">
    <subcellularLocation>
        <location evidence="1">Secreted</location>
    </subcellularLocation>
</comment>
<evidence type="ECO:0000313" key="7">
    <source>
        <dbReference type="EMBL" id="MFC1417876.1"/>
    </source>
</evidence>
<gene>
    <name evidence="7" type="ORF">ACEZDE_14665</name>
</gene>
<comment type="caution">
    <text evidence="7">The sequence shown here is derived from an EMBL/GenBank/DDBJ whole genome shotgun (WGS) entry which is preliminary data.</text>
</comment>
<dbReference type="SUPFAM" id="SSF51126">
    <property type="entry name" value="Pectin lyase-like"/>
    <property type="match status" value="1"/>
</dbReference>
<accession>A0ABV6VWD0</accession>
<protein>
    <submittedName>
        <fullName evidence="7">Right-handed parallel beta-helix repeat-containing protein</fullName>
    </submittedName>
</protein>
<keyword evidence="8" id="KW-1185">Reference proteome</keyword>
<dbReference type="Proteomes" id="UP001592531">
    <property type="component" value="Unassembled WGS sequence"/>
</dbReference>
<evidence type="ECO:0000256" key="5">
    <source>
        <dbReference type="SAM" id="SignalP"/>
    </source>
</evidence>
<dbReference type="Gene3D" id="2.160.20.10">
    <property type="entry name" value="Single-stranded right-handed beta-helix, Pectin lyase-like"/>
    <property type="match status" value="1"/>
</dbReference>
<dbReference type="Pfam" id="PF05048">
    <property type="entry name" value="NosD"/>
    <property type="match status" value="1"/>
</dbReference>
<evidence type="ECO:0000256" key="3">
    <source>
        <dbReference type="ARBA" id="ARBA00022729"/>
    </source>
</evidence>
<feature type="region of interest" description="Disordered" evidence="4">
    <location>
        <begin position="306"/>
        <end position="361"/>
    </location>
</feature>